<evidence type="ECO:0000313" key="1">
    <source>
        <dbReference type="EMBL" id="TKW37406.1"/>
    </source>
</evidence>
<protein>
    <submittedName>
        <fullName evidence="1">Uncharacterized protein</fullName>
    </submittedName>
</protein>
<dbReference type="EMBL" id="CM016552">
    <property type="protein sequence ID" value="TKW37406.1"/>
    <property type="molecule type" value="Genomic_DNA"/>
</dbReference>
<sequence length="91" mass="9939">MNGKLISCGAINTHLLSLVQGWGSKEEGLDLYSCVVANEGNQQEGSSLFPADLENKYDGIRQSWLDSSSLDWNLMNGTAYSFSFPQDDCAV</sequence>
<name>A0A4V6Y8Z6_SETVI</name>
<evidence type="ECO:0000313" key="2">
    <source>
        <dbReference type="Proteomes" id="UP000298652"/>
    </source>
</evidence>
<keyword evidence="2" id="KW-1185">Reference proteome</keyword>
<proteinExistence type="predicted"/>
<dbReference type="AlphaFoldDB" id="A0A4V6Y8Z6"/>
<dbReference type="Gramene" id="TKW37406">
    <property type="protein sequence ID" value="TKW37406"/>
    <property type="gene ID" value="SEVIR_1G045166v2"/>
</dbReference>
<reference evidence="1" key="1">
    <citation type="submission" date="2019-03" db="EMBL/GenBank/DDBJ databases">
        <title>WGS assembly of Setaria viridis.</title>
        <authorList>
            <person name="Huang P."/>
            <person name="Jenkins J."/>
            <person name="Grimwood J."/>
            <person name="Barry K."/>
            <person name="Healey A."/>
            <person name="Mamidi S."/>
            <person name="Sreedasyam A."/>
            <person name="Shu S."/>
            <person name="Feldman M."/>
            <person name="Wu J."/>
            <person name="Yu Y."/>
            <person name="Chen C."/>
            <person name="Johnson J."/>
            <person name="Rokhsar D."/>
            <person name="Baxter I."/>
            <person name="Schmutz J."/>
            <person name="Brutnell T."/>
            <person name="Kellogg E."/>
        </authorList>
    </citation>
    <scope>NUCLEOTIDE SEQUENCE [LARGE SCALE GENOMIC DNA]</scope>
</reference>
<organism evidence="1 2">
    <name type="scientific">Setaria viridis</name>
    <name type="common">Green bristlegrass</name>
    <name type="synonym">Setaria italica subsp. viridis</name>
    <dbReference type="NCBI Taxonomy" id="4556"/>
    <lineage>
        <taxon>Eukaryota</taxon>
        <taxon>Viridiplantae</taxon>
        <taxon>Streptophyta</taxon>
        <taxon>Embryophyta</taxon>
        <taxon>Tracheophyta</taxon>
        <taxon>Spermatophyta</taxon>
        <taxon>Magnoliopsida</taxon>
        <taxon>Liliopsida</taxon>
        <taxon>Poales</taxon>
        <taxon>Poaceae</taxon>
        <taxon>PACMAD clade</taxon>
        <taxon>Panicoideae</taxon>
        <taxon>Panicodae</taxon>
        <taxon>Paniceae</taxon>
        <taxon>Cenchrinae</taxon>
        <taxon>Setaria</taxon>
    </lineage>
</organism>
<accession>A0A4V6Y8Z6</accession>
<gene>
    <name evidence="1" type="ORF">SEVIR_1G045166v2</name>
</gene>
<dbReference type="Proteomes" id="UP000298652">
    <property type="component" value="Chromosome 1"/>
</dbReference>